<evidence type="ECO:0000313" key="3">
    <source>
        <dbReference type="Proteomes" id="UP000726170"/>
    </source>
</evidence>
<dbReference type="EC" id="1.2.1.10" evidence="2"/>
<dbReference type="EMBL" id="JAHLQF010000001">
    <property type="protein sequence ID" value="MBU5483165.1"/>
    <property type="molecule type" value="Genomic_DNA"/>
</dbReference>
<dbReference type="Proteomes" id="UP000726170">
    <property type="component" value="Unassembled WGS sequence"/>
</dbReference>
<proteinExistence type="predicted"/>
<dbReference type="InterPro" id="IPR013357">
    <property type="entry name" value="Acetaldehyde_DH_acetylating"/>
</dbReference>
<evidence type="ECO:0000259" key="1">
    <source>
        <dbReference type="Pfam" id="PF00171"/>
    </source>
</evidence>
<dbReference type="GO" id="GO:0008774">
    <property type="term" value="F:acetaldehyde dehydrogenase (acetylating) activity"/>
    <property type="evidence" value="ECO:0007669"/>
    <property type="project" value="UniProtKB-EC"/>
</dbReference>
<feature type="domain" description="Aldehyde dehydrogenase" evidence="1">
    <location>
        <begin position="11"/>
        <end position="328"/>
    </location>
</feature>
<dbReference type="InterPro" id="IPR015590">
    <property type="entry name" value="Aldehyde_DH_dom"/>
</dbReference>
<keyword evidence="3" id="KW-1185">Reference proteome</keyword>
<dbReference type="NCBIfam" id="TIGR02518">
    <property type="entry name" value="EutH_ACDH"/>
    <property type="match status" value="1"/>
</dbReference>
<accession>A0ABS6ED93</accession>
<comment type="caution">
    <text evidence="2">The sequence shown here is derived from an EMBL/GenBank/DDBJ whole genome shotgun (WGS) entry which is preliminary data.</text>
</comment>
<name>A0ABS6ED93_9CLOT</name>
<evidence type="ECO:0000313" key="2">
    <source>
        <dbReference type="EMBL" id="MBU5483165.1"/>
    </source>
</evidence>
<dbReference type="RefSeq" id="WP_216437565.1">
    <property type="nucleotide sequence ID" value="NZ_JAHLQF010000001.1"/>
</dbReference>
<protein>
    <submittedName>
        <fullName evidence="2">Acetaldehyde dehydrogenase (Acetylating)</fullName>
        <ecNumber evidence="2">1.2.1.10</ecNumber>
    </submittedName>
</protein>
<sequence length="491" mass="52742">MELLDKDLVSVQEVRNLIKKAKEAQRVLAQMSQSQIDKIVKAIADAGFENAEKLARMANEETGFGKWQDKIVKNTFASKIVYNAIKDMKTVGILEDDEVNKIIEVAVPVGVVAGLIPSTNPTSTAIYKAMISIKSANAIVFSPHPNAKNCILETVKIISEAAKAAGCPDGAIACMTVPTMEGTDVLMKHNDIALILATGGSAMVKAAYSSGTPAIGVGPGNGPAFIERSANIPLAVKRILDSKTFDNGTICASEQSVVVEECIKEEVIKELKKQGAYFLTDEEAKKLEKFIMRANGTMNPQIVGKSVEAIANLASLSIPEGTRALVAAETRVGNTVPYSREKLAPILAFYTEKDWESACEKCIEILNNEGAGHTLIIHSENEKIIREFALRKPVSRMLINTPGALGGIGATTNLMPALTLGCGAIGGSSTSDNIGPFNLLNIRRVAYGVREVEELTGNEKPVSSIETFGSKTDKEELIDELVKRILQQLKN</sequence>
<dbReference type="Pfam" id="PF00171">
    <property type="entry name" value="Aldedh"/>
    <property type="match status" value="1"/>
</dbReference>
<gene>
    <name evidence="2" type="ORF">KQI86_02425</name>
</gene>
<reference evidence="2 3" key="1">
    <citation type="submission" date="2021-06" db="EMBL/GenBank/DDBJ databases">
        <authorList>
            <person name="Sun Q."/>
            <person name="Li D."/>
        </authorList>
    </citation>
    <scope>NUCLEOTIDE SEQUENCE [LARGE SCALE GENOMIC DNA]</scope>
    <source>
        <strain evidence="2 3">MSJ-11</strain>
    </source>
</reference>
<dbReference type="PANTHER" id="PTHR11699">
    <property type="entry name" value="ALDEHYDE DEHYDROGENASE-RELATED"/>
    <property type="match status" value="1"/>
</dbReference>
<dbReference type="CDD" id="cd07122">
    <property type="entry name" value="ALDH_F20_ACDH"/>
    <property type="match status" value="1"/>
</dbReference>
<organism evidence="2 3">
    <name type="scientific">Clostridium mobile</name>
    <dbReference type="NCBI Taxonomy" id="2841512"/>
    <lineage>
        <taxon>Bacteria</taxon>
        <taxon>Bacillati</taxon>
        <taxon>Bacillota</taxon>
        <taxon>Clostridia</taxon>
        <taxon>Eubacteriales</taxon>
        <taxon>Clostridiaceae</taxon>
        <taxon>Clostridium</taxon>
    </lineage>
</organism>
<keyword evidence="2" id="KW-0560">Oxidoreductase</keyword>